<accession>A0ABN9GDA5</accession>
<comment type="caution">
    <text evidence="1">The sequence shown here is derived from an EMBL/GenBank/DDBJ whole genome shotgun (WGS) entry which is preliminary data.</text>
</comment>
<protein>
    <submittedName>
        <fullName evidence="1">Uncharacterized protein</fullName>
    </submittedName>
</protein>
<dbReference type="EMBL" id="CATNWA010018442">
    <property type="protein sequence ID" value="CAI9607394.1"/>
    <property type="molecule type" value="Genomic_DNA"/>
</dbReference>
<evidence type="ECO:0000313" key="1">
    <source>
        <dbReference type="EMBL" id="CAI9607394.1"/>
    </source>
</evidence>
<gene>
    <name evidence="1" type="ORF">SPARVUS_LOCUS13940612</name>
</gene>
<evidence type="ECO:0000313" key="2">
    <source>
        <dbReference type="Proteomes" id="UP001162483"/>
    </source>
</evidence>
<proteinExistence type="predicted"/>
<reference evidence="1" key="1">
    <citation type="submission" date="2023-05" db="EMBL/GenBank/DDBJ databases">
        <authorList>
            <person name="Stuckert A."/>
        </authorList>
    </citation>
    <scope>NUCLEOTIDE SEQUENCE</scope>
</reference>
<name>A0ABN9GDA5_9NEOB</name>
<sequence length="79" mass="8944">KNCIVTSGVTRLLPTSHDTVLNLFSVKAPFKIMDSPEAPFKIMDSPEAPFILWTVPRHPLKLWTVPRHPILKWGPLDCP</sequence>
<organism evidence="1 2">
    <name type="scientific">Staurois parvus</name>
    <dbReference type="NCBI Taxonomy" id="386267"/>
    <lineage>
        <taxon>Eukaryota</taxon>
        <taxon>Metazoa</taxon>
        <taxon>Chordata</taxon>
        <taxon>Craniata</taxon>
        <taxon>Vertebrata</taxon>
        <taxon>Euteleostomi</taxon>
        <taxon>Amphibia</taxon>
        <taxon>Batrachia</taxon>
        <taxon>Anura</taxon>
        <taxon>Neobatrachia</taxon>
        <taxon>Ranoidea</taxon>
        <taxon>Ranidae</taxon>
        <taxon>Staurois</taxon>
    </lineage>
</organism>
<dbReference type="Proteomes" id="UP001162483">
    <property type="component" value="Unassembled WGS sequence"/>
</dbReference>
<feature type="non-terminal residue" evidence="1">
    <location>
        <position position="1"/>
    </location>
</feature>
<keyword evidence="2" id="KW-1185">Reference proteome</keyword>